<feature type="compositionally biased region" description="Basic residues" evidence="1">
    <location>
        <begin position="71"/>
        <end position="93"/>
    </location>
</feature>
<organism evidence="3">
    <name type="scientific">Medicago truncatula</name>
    <name type="common">Barrel medic</name>
    <name type="synonym">Medicago tribuloides</name>
    <dbReference type="NCBI Taxonomy" id="3880"/>
    <lineage>
        <taxon>Eukaryota</taxon>
        <taxon>Viridiplantae</taxon>
        <taxon>Streptophyta</taxon>
        <taxon>Embryophyta</taxon>
        <taxon>Tracheophyta</taxon>
        <taxon>Spermatophyta</taxon>
        <taxon>Magnoliopsida</taxon>
        <taxon>eudicotyledons</taxon>
        <taxon>Gunneridae</taxon>
        <taxon>Pentapetalae</taxon>
        <taxon>rosids</taxon>
        <taxon>fabids</taxon>
        <taxon>Fabales</taxon>
        <taxon>Fabaceae</taxon>
        <taxon>Papilionoideae</taxon>
        <taxon>50 kb inversion clade</taxon>
        <taxon>NPAAA clade</taxon>
        <taxon>Hologalegina</taxon>
        <taxon>IRL clade</taxon>
        <taxon>Trifolieae</taxon>
        <taxon>Medicago</taxon>
    </lineage>
</organism>
<feature type="signal peptide" evidence="2">
    <location>
        <begin position="1"/>
        <end position="22"/>
    </location>
</feature>
<dbReference type="EMBL" id="PSQE01000001">
    <property type="protein sequence ID" value="RHN79765.1"/>
    <property type="molecule type" value="Genomic_DNA"/>
</dbReference>
<name>A0A396JU83_MEDTR</name>
<dbReference type="Proteomes" id="UP000265566">
    <property type="component" value="Chromosome 1"/>
</dbReference>
<proteinExistence type="predicted"/>
<gene>
    <name evidence="3" type="ORF">MtrunA17_Chr1g0180901</name>
</gene>
<evidence type="ECO:0008006" key="4">
    <source>
        <dbReference type="Google" id="ProtNLM"/>
    </source>
</evidence>
<evidence type="ECO:0000256" key="1">
    <source>
        <dbReference type="SAM" id="MobiDB-lite"/>
    </source>
</evidence>
<reference evidence="3" key="1">
    <citation type="journal article" date="2018" name="Nat. Plants">
        <title>Whole-genome landscape of Medicago truncatula symbiotic genes.</title>
        <authorList>
            <person name="Pecrix Y."/>
            <person name="Gamas P."/>
            <person name="Carrere S."/>
        </authorList>
    </citation>
    <scope>NUCLEOTIDE SEQUENCE</scope>
    <source>
        <tissue evidence="3">Leaves</tissue>
    </source>
</reference>
<keyword evidence="2" id="KW-0732">Signal</keyword>
<dbReference type="Gramene" id="rna3601">
    <property type="protein sequence ID" value="RHN79765.1"/>
    <property type="gene ID" value="gene3601"/>
</dbReference>
<dbReference type="AlphaFoldDB" id="A0A396JU83"/>
<protein>
    <recommendedName>
        <fullName evidence="4">Transmembrane protein</fullName>
    </recommendedName>
</protein>
<comment type="caution">
    <text evidence="3">The sequence shown here is derived from an EMBL/GenBank/DDBJ whole genome shotgun (WGS) entry which is preliminary data.</text>
</comment>
<evidence type="ECO:0000256" key="2">
    <source>
        <dbReference type="SAM" id="SignalP"/>
    </source>
</evidence>
<feature type="chain" id="PRO_5017413146" description="Transmembrane protein" evidence="2">
    <location>
        <begin position="23"/>
        <end position="127"/>
    </location>
</feature>
<sequence>MSLFVKTFFVFLLILLPRRRRLQKQRRERHMMIPTRRAVIHPCRLRQVKTAARRLHRQRHTENPSTAGTNSRRRLNMTRNRRQRGRRKRRRCGNRSGGDSSGTCSGDDRRLSMTKKPLDCFTVGTVT</sequence>
<evidence type="ECO:0000313" key="3">
    <source>
        <dbReference type="EMBL" id="RHN79765.1"/>
    </source>
</evidence>
<feature type="region of interest" description="Disordered" evidence="1">
    <location>
        <begin position="52"/>
        <end position="111"/>
    </location>
</feature>
<accession>A0A396JU83</accession>